<reference evidence="1 2" key="1">
    <citation type="submission" date="2020-06" db="EMBL/GenBank/DDBJ databases">
        <title>Transcriptomic and genomic resources for Thalictrum thalictroides and T. hernandezii: Facilitating candidate gene discovery in an emerging model plant lineage.</title>
        <authorList>
            <person name="Arias T."/>
            <person name="Riano-Pachon D.M."/>
            <person name="Di Stilio V.S."/>
        </authorList>
    </citation>
    <scope>NUCLEOTIDE SEQUENCE [LARGE SCALE GENOMIC DNA]</scope>
    <source>
        <strain evidence="2">cv. WT478/WT964</strain>
        <tissue evidence="1">Leaves</tissue>
    </source>
</reference>
<organism evidence="1 2">
    <name type="scientific">Thalictrum thalictroides</name>
    <name type="common">Rue-anemone</name>
    <name type="synonym">Anemone thalictroides</name>
    <dbReference type="NCBI Taxonomy" id="46969"/>
    <lineage>
        <taxon>Eukaryota</taxon>
        <taxon>Viridiplantae</taxon>
        <taxon>Streptophyta</taxon>
        <taxon>Embryophyta</taxon>
        <taxon>Tracheophyta</taxon>
        <taxon>Spermatophyta</taxon>
        <taxon>Magnoliopsida</taxon>
        <taxon>Ranunculales</taxon>
        <taxon>Ranunculaceae</taxon>
        <taxon>Thalictroideae</taxon>
        <taxon>Thalictrum</taxon>
    </lineage>
</organism>
<sequence length="103" mass="11533">VKDVSTEIAIRDEALVFEFKQISDVQAKVGTLEANVMELQSSRHAFIADLEAKSDEAIVVELTKRLDKAMAMMGIDMLAQDPCMLVTFLLDFLLICKHFNSII</sequence>
<feature type="non-terminal residue" evidence="1">
    <location>
        <position position="1"/>
    </location>
</feature>
<dbReference type="EMBL" id="JABWDY010012485">
    <property type="protein sequence ID" value="KAF5199069.1"/>
    <property type="molecule type" value="Genomic_DNA"/>
</dbReference>
<gene>
    <name evidence="1" type="ORF">FRX31_011344</name>
</gene>
<evidence type="ECO:0000313" key="1">
    <source>
        <dbReference type="EMBL" id="KAF5199069.1"/>
    </source>
</evidence>
<dbReference type="Proteomes" id="UP000554482">
    <property type="component" value="Unassembled WGS sequence"/>
</dbReference>
<name>A0A7J6WNW5_THATH</name>
<comment type="caution">
    <text evidence="1">The sequence shown here is derived from an EMBL/GenBank/DDBJ whole genome shotgun (WGS) entry which is preliminary data.</text>
</comment>
<dbReference type="AlphaFoldDB" id="A0A7J6WNW5"/>
<accession>A0A7J6WNW5</accession>
<proteinExistence type="predicted"/>
<protein>
    <submittedName>
        <fullName evidence="1">Uncharacterized protein</fullName>
    </submittedName>
</protein>
<keyword evidence="2" id="KW-1185">Reference proteome</keyword>
<evidence type="ECO:0000313" key="2">
    <source>
        <dbReference type="Proteomes" id="UP000554482"/>
    </source>
</evidence>